<gene>
    <name evidence="2" type="ORF">Tci_000596</name>
</gene>
<sequence>MVHGGQTMKTLEAPEGSEVGRGVKEKQVSMADKSVEVGKQGNVTGEQVVKEKQSSLVDTSTLNVENIGLNSYPPLPTQGSTPAGNSLGKSSYANVTGEPSKKANPNVNLLKEEVRNILVWVKLHGVPVTAISEDGFSVIATKLGMPHPDESKNTSSQTFAQVWQPAPSTPATHADVLRDASSSHESPFDPCTWPTIKLLSGHLSVLPRSQGPRLTAPDLANNLLKSRTYPSKRSSSFTAAAETGETDGERMNGVSDRGSGDHLDLELCPTSSVLGTLPLASSKARRLAVLYPKPNSSSSAVSSAWTAFAADPLMQPPHSMSRYPRRVSDDDDDDDDGSRKRIYTSYRMKVVIVTSPMLLWLRDHEIERATDDDEVGYKGGVVECGEVTLVFDVSKGFDSSSNYARAMIELWADVELKDTIVVAMPKLTGEGFYTYPDDHDGEDKVELVDNNMARSMALERVGSGAQSLLEQWRDSYENGDYDEGYV</sequence>
<feature type="region of interest" description="Disordered" evidence="1">
    <location>
        <begin position="316"/>
        <end position="339"/>
    </location>
</feature>
<reference evidence="2" key="1">
    <citation type="journal article" date="2019" name="Sci. Rep.">
        <title>Draft genome of Tanacetum cinerariifolium, the natural source of mosquito coil.</title>
        <authorList>
            <person name="Yamashiro T."/>
            <person name="Shiraishi A."/>
            <person name="Satake H."/>
            <person name="Nakayama K."/>
        </authorList>
    </citation>
    <scope>NUCLEOTIDE SEQUENCE</scope>
</reference>
<proteinExistence type="predicted"/>
<protein>
    <submittedName>
        <fullName evidence="2">Uncharacterized protein</fullName>
    </submittedName>
</protein>
<evidence type="ECO:0000313" key="2">
    <source>
        <dbReference type="EMBL" id="GEU28618.1"/>
    </source>
</evidence>
<feature type="compositionally biased region" description="Polar residues" evidence="1">
    <location>
        <begin position="77"/>
        <end position="94"/>
    </location>
</feature>
<feature type="region of interest" description="Disordered" evidence="1">
    <location>
        <begin position="230"/>
        <end position="257"/>
    </location>
</feature>
<dbReference type="AlphaFoldDB" id="A0A699GIP3"/>
<evidence type="ECO:0000256" key="1">
    <source>
        <dbReference type="SAM" id="MobiDB-lite"/>
    </source>
</evidence>
<accession>A0A699GIP3</accession>
<comment type="caution">
    <text evidence="2">The sequence shown here is derived from an EMBL/GenBank/DDBJ whole genome shotgun (WGS) entry which is preliminary data.</text>
</comment>
<feature type="region of interest" description="Disordered" evidence="1">
    <location>
        <begin position="1"/>
        <end position="39"/>
    </location>
</feature>
<dbReference type="EMBL" id="BKCJ010000011">
    <property type="protein sequence ID" value="GEU28618.1"/>
    <property type="molecule type" value="Genomic_DNA"/>
</dbReference>
<organism evidence="2">
    <name type="scientific">Tanacetum cinerariifolium</name>
    <name type="common">Dalmatian daisy</name>
    <name type="synonym">Chrysanthemum cinerariifolium</name>
    <dbReference type="NCBI Taxonomy" id="118510"/>
    <lineage>
        <taxon>Eukaryota</taxon>
        <taxon>Viridiplantae</taxon>
        <taxon>Streptophyta</taxon>
        <taxon>Embryophyta</taxon>
        <taxon>Tracheophyta</taxon>
        <taxon>Spermatophyta</taxon>
        <taxon>Magnoliopsida</taxon>
        <taxon>eudicotyledons</taxon>
        <taxon>Gunneridae</taxon>
        <taxon>Pentapetalae</taxon>
        <taxon>asterids</taxon>
        <taxon>campanulids</taxon>
        <taxon>Asterales</taxon>
        <taxon>Asteraceae</taxon>
        <taxon>Asteroideae</taxon>
        <taxon>Anthemideae</taxon>
        <taxon>Anthemidinae</taxon>
        <taxon>Tanacetum</taxon>
    </lineage>
</organism>
<name>A0A699GIP3_TANCI</name>
<feature type="region of interest" description="Disordered" evidence="1">
    <location>
        <begin position="69"/>
        <end position="104"/>
    </location>
</feature>